<dbReference type="InterPro" id="IPR011048">
    <property type="entry name" value="Haem_d1_sf"/>
</dbReference>
<organism evidence="2 3">
    <name type="scientific">Sphingobacterium thalpophilum</name>
    <dbReference type="NCBI Taxonomy" id="259"/>
    <lineage>
        <taxon>Bacteria</taxon>
        <taxon>Pseudomonadati</taxon>
        <taxon>Bacteroidota</taxon>
        <taxon>Sphingobacteriia</taxon>
        <taxon>Sphingobacteriales</taxon>
        <taxon>Sphingobacteriaceae</taxon>
        <taxon>Sphingobacterium</taxon>
    </lineage>
</organism>
<dbReference type="SUPFAM" id="SSF51004">
    <property type="entry name" value="C-terminal (heme d1) domain of cytochrome cd1-nitrite reductase"/>
    <property type="match status" value="1"/>
</dbReference>
<feature type="signal peptide" evidence="1">
    <location>
        <begin position="1"/>
        <end position="17"/>
    </location>
</feature>
<evidence type="ECO:0000256" key="1">
    <source>
        <dbReference type="SAM" id="SignalP"/>
    </source>
</evidence>
<feature type="chain" id="PRO_5020310093" evidence="1">
    <location>
        <begin position="18"/>
        <end position="364"/>
    </location>
</feature>
<gene>
    <name evidence="2" type="ORF">NCTC11429_02747</name>
</gene>
<evidence type="ECO:0000313" key="2">
    <source>
        <dbReference type="EMBL" id="VTR42769.1"/>
    </source>
</evidence>
<keyword evidence="1" id="KW-0732">Signal</keyword>
<evidence type="ECO:0000313" key="3">
    <source>
        <dbReference type="Proteomes" id="UP000308196"/>
    </source>
</evidence>
<dbReference type="Proteomes" id="UP000308196">
    <property type="component" value="Chromosome"/>
</dbReference>
<dbReference type="STRING" id="1123265.GCA_000686625_02081"/>
<dbReference type="AlphaFoldDB" id="A0A4U9VC23"/>
<dbReference type="EMBL" id="LR590484">
    <property type="protein sequence ID" value="VTR42769.1"/>
    <property type="molecule type" value="Genomic_DNA"/>
</dbReference>
<name>A0A4U9VC23_9SPHI</name>
<proteinExistence type="predicted"/>
<sequence>MKFIVTFILLVILQQLAAQEYPRLVPFKSDGELKLMDISTAEVVSPETWNNTGAYYVGGDFKSYIVSNTENKATVIDARTGKEILFGRLDNACGELNINNHRYYHFESEGSSILLADGTTTISLNRQYSKIEPNSNSWDNGSPEGQQYVWALKDDGTYDVLNANSNFTKLSPLPIFDSFDLIYEIHENEPMTLIGFALGNKAAIRRDFAQQYNIPESAEFVDIYDIDFNNIGKAAYQQEAIGELLQKNIQLRGSLIAPPSMRQQVIVPGNTKITLNDEFSLIPTADHTELILVNTKQGNTPVLGKTHFDYRYISTSQNLKALLQIRHAESGSLFYFDFNGLYFPRGTPLIPEQFRQWEQELTAP</sequence>
<dbReference type="GeneID" id="78463451"/>
<accession>A0A4U9VC23</accession>
<reference evidence="2 3" key="1">
    <citation type="submission" date="2019-05" db="EMBL/GenBank/DDBJ databases">
        <authorList>
            <consortium name="Pathogen Informatics"/>
        </authorList>
    </citation>
    <scope>NUCLEOTIDE SEQUENCE [LARGE SCALE GENOMIC DNA]</scope>
    <source>
        <strain evidence="2 3">NCTC11429</strain>
    </source>
</reference>
<dbReference type="RefSeq" id="WP_028072264.1">
    <property type="nucleotide sequence ID" value="NZ_JBPFQZ010000004.1"/>
</dbReference>
<dbReference type="KEGG" id="stha:NCTC11429_02747"/>
<protein>
    <submittedName>
        <fullName evidence="2">Uncharacterized protein</fullName>
    </submittedName>
</protein>